<dbReference type="AlphaFoldDB" id="A0A5B0P2R9"/>
<dbReference type="GO" id="GO:0004519">
    <property type="term" value="F:endonuclease activity"/>
    <property type="evidence" value="ECO:0007669"/>
    <property type="project" value="UniProtKB-KW"/>
</dbReference>
<gene>
    <name evidence="1" type="primary">MUS81_9</name>
    <name evidence="1" type="ORF">PGTUg99_034147</name>
</gene>
<keyword evidence="1" id="KW-0255">Endonuclease</keyword>
<keyword evidence="1" id="KW-0540">Nuclease</keyword>
<name>A0A5B0P2R9_PUCGR</name>
<evidence type="ECO:0000313" key="2">
    <source>
        <dbReference type="Proteomes" id="UP000325313"/>
    </source>
</evidence>
<keyword evidence="1" id="KW-0378">Hydrolase</keyword>
<dbReference type="Proteomes" id="UP000325313">
    <property type="component" value="Unassembled WGS sequence"/>
</dbReference>
<sequence>MCTSSSEVFPSDELVYMLVGRVSFRRAGIETSSPGGGIFPVDSSAGPLTTSGPRCGNCPGRCPIRVLQRALVVGNAISIWIAVHCDDQHEFVLGFALTRSLLSYNTQTNPDSQRQLICTSKFETQTRDEGSSRVERPMSS</sequence>
<proteinExistence type="predicted"/>
<reference evidence="1 2" key="1">
    <citation type="submission" date="2019-05" db="EMBL/GenBank/DDBJ databases">
        <title>Emergence of the Ug99 lineage of the wheat stem rust pathogen through somatic hybridization.</title>
        <authorList>
            <person name="Li F."/>
            <person name="Upadhyaya N.M."/>
            <person name="Sperschneider J."/>
            <person name="Matny O."/>
            <person name="Nguyen-Phuc H."/>
            <person name="Mago R."/>
            <person name="Raley C."/>
            <person name="Miller M.E."/>
            <person name="Silverstein K.A.T."/>
            <person name="Henningsen E."/>
            <person name="Hirsch C.D."/>
            <person name="Visser B."/>
            <person name="Pretorius Z.A."/>
            <person name="Steffenson B.J."/>
            <person name="Schwessinger B."/>
            <person name="Dodds P.N."/>
            <person name="Figueroa M."/>
        </authorList>
    </citation>
    <scope>NUCLEOTIDE SEQUENCE [LARGE SCALE GENOMIC DNA]</scope>
    <source>
        <strain evidence="1 2">Ug99</strain>
    </source>
</reference>
<organism evidence="1 2">
    <name type="scientific">Puccinia graminis f. sp. tritici</name>
    <dbReference type="NCBI Taxonomy" id="56615"/>
    <lineage>
        <taxon>Eukaryota</taxon>
        <taxon>Fungi</taxon>
        <taxon>Dikarya</taxon>
        <taxon>Basidiomycota</taxon>
        <taxon>Pucciniomycotina</taxon>
        <taxon>Pucciniomycetes</taxon>
        <taxon>Pucciniales</taxon>
        <taxon>Pucciniaceae</taxon>
        <taxon>Puccinia</taxon>
    </lineage>
</organism>
<evidence type="ECO:0000313" key="1">
    <source>
        <dbReference type="EMBL" id="KAA1095855.1"/>
    </source>
</evidence>
<dbReference type="EMBL" id="VDEP01000371">
    <property type="protein sequence ID" value="KAA1095855.1"/>
    <property type="molecule type" value="Genomic_DNA"/>
</dbReference>
<comment type="caution">
    <text evidence="1">The sequence shown here is derived from an EMBL/GenBank/DDBJ whole genome shotgun (WGS) entry which is preliminary data.</text>
</comment>
<protein>
    <submittedName>
        <fullName evidence="1">Crossover junction endonuclease mus81</fullName>
    </submittedName>
</protein>
<accession>A0A5B0P2R9</accession>